<reference evidence="12 13" key="1">
    <citation type="submission" date="2013-07" db="EMBL/GenBank/DDBJ databases">
        <authorList>
            <person name="Weinstock G."/>
            <person name="Sodergren E."/>
            <person name="Wylie T."/>
            <person name="Fulton L."/>
            <person name="Fulton R."/>
            <person name="Fronick C."/>
            <person name="O'Laughlin M."/>
            <person name="Godfrey J."/>
            <person name="Miner T."/>
            <person name="Herter B."/>
            <person name="Appelbaum E."/>
            <person name="Cordes M."/>
            <person name="Lek S."/>
            <person name="Wollam A."/>
            <person name="Pepin K.H."/>
            <person name="Palsikar V.B."/>
            <person name="Mitreva M."/>
            <person name="Wilson R.K."/>
        </authorList>
    </citation>
    <scope>NUCLEOTIDE SEQUENCE [LARGE SCALE GENOMIC DNA]</scope>
    <source>
        <strain evidence="12 13">ATCC 27760</strain>
    </source>
</reference>
<comment type="catalytic activity">
    <reaction evidence="10 11">
        <text>5,6-dimethylbenzimidazole + nicotinate beta-D-ribonucleotide = alpha-ribazole 5'-phosphate + nicotinate + H(+)</text>
        <dbReference type="Rhea" id="RHEA:11196"/>
        <dbReference type="ChEBI" id="CHEBI:15378"/>
        <dbReference type="ChEBI" id="CHEBI:15890"/>
        <dbReference type="ChEBI" id="CHEBI:32544"/>
        <dbReference type="ChEBI" id="CHEBI:57502"/>
        <dbReference type="ChEBI" id="CHEBI:57918"/>
        <dbReference type="EC" id="2.4.2.21"/>
    </reaction>
</comment>
<dbReference type="OrthoDB" id="9781491at2"/>
<dbReference type="FunFam" id="3.40.50.10210:FF:000001">
    <property type="entry name" value="Nicotinate-nucleotide--dimethylbenzimidazole phosphoribosyltransferase"/>
    <property type="match status" value="1"/>
</dbReference>
<comment type="pathway">
    <text evidence="2 11">Nucleoside biosynthesis; alpha-ribazole biosynthesis; alpha-ribazole from 5,6-dimethylbenzimidazole: step 1/2.</text>
</comment>
<dbReference type="UniPathway" id="UPA00061">
    <property type="reaction ID" value="UER00516"/>
</dbReference>
<proteinExistence type="inferred from homology"/>
<dbReference type="Pfam" id="PF02277">
    <property type="entry name" value="DBI_PRT"/>
    <property type="match status" value="1"/>
</dbReference>
<gene>
    <name evidence="11" type="primary">cobT</name>
    <name evidence="12" type="ORF">RUMCAL_03040</name>
</gene>
<dbReference type="HAMAP" id="MF_00230">
    <property type="entry name" value="CobT"/>
    <property type="match status" value="1"/>
</dbReference>
<keyword evidence="6 11" id="KW-0169">Cobalamin biosynthesis</keyword>
<dbReference type="HOGENOM" id="CLU_002982_0_0_9"/>
<dbReference type="EC" id="2.4.2.21" evidence="4 11"/>
<evidence type="ECO:0000256" key="7">
    <source>
        <dbReference type="ARBA" id="ARBA00022676"/>
    </source>
</evidence>
<dbReference type="STRING" id="411473.RUMCAL_03040"/>
<dbReference type="NCBIfam" id="TIGR03160">
    <property type="entry name" value="cobT_DBIPRT"/>
    <property type="match status" value="1"/>
</dbReference>
<comment type="function">
    <text evidence="1 11">Catalyzes the synthesis of alpha-ribazole-5'-phosphate from nicotinate mononucleotide (NAMN) and 5,6-dimethylbenzimidazole (DMB).</text>
</comment>
<dbReference type="Gene3D" id="1.10.1610.10">
    <property type="match status" value="1"/>
</dbReference>
<feature type="active site" description="Proton acceptor" evidence="11">
    <location>
        <position position="315"/>
    </location>
</feature>
<dbReference type="InterPro" id="IPR003200">
    <property type="entry name" value="Nict_dMeBzImd_PRibTrfase"/>
</dbReference>
<evidence type="ECO:0000256" key="4">
    <source>
        <dbReference type="ARBA" id="ARBA00011991"/>
    </source>
</evidence>
<dbReference type="EMBL" id="AWVF01000393">
    <property type="protein sequence ID" value="ERJ89013.1"/>
    <property type="molecule type" value="Genomic_DNA"/>
</dbReference>
<dbReference type="Gene3D" id="3.40.50.10210">
    <property type="match status" value="1"/>
</dbReference>
<dbReference type="PATRIC" id="fig|411473.3.peg.2557"/>
<name>U2LPF5_9FIRM</name>
<evidence type="ECO:0000256" key="10">
    <source>
        <dbReference type="ARBA" id="ARBA00047340"/>
    </source>
</evidence>
<dbReference type="PANTHER" id="PTHR43463">
    <property type="entry name" value="NICOTINATE-NUCLEOTIDE--DIMETHYLBENZIMIDAZOLE PHOSPHORIBOSYLTRANSFERASE"/>
    <property type="match status" value="1"/>
</dbReference>
<evidence type="ECO:0000313" key="13">
    <source>
        <dbReference type="Proteomes" id="UP000016662"/>
    </source>
</evidence>
<evidence type="ECO:0000256" key="11">
    <source>
        <dbReference type="HAMAP-Rule" id="MF_00230"/>
    </source>
</evidence>
<dbReference type="GO" id="GO:0008939">
    <property type="term" value="F:nicotinate-nucleotide-dimethylbenzimidazole phosphoribosyltransferase activity"/>
    <property type="evidence" value="ECO:0007669"/>
    <property type="project" value="UniProtKB-UniRule"/>
</dbReference>
<keyword evidence="8 11" id="KW-0808">Transferase</keyword>
<dbReference type="InterPro" id="IPR023195">
    <property type="entry name" value="Nict_dMeBzImd_PRibTrfase_N"/>
</dbReference>
<evidence type="ECO:0000256" key="1">
    <source>
        <dbReference type="ARBA" id="ARBA00002197"/>
    </source>
</evidence>
<keyword evidence="7 11" id="KW-0328">Glycosyltransferase</keyword>
<dbReference type="NCBIfam" id="NF000996">
    <property type="entry name" value="PRK00105.1"/>
    <property type="match status" value="1"/>
</dbReference>
<dbReference type="GO" id="GO:0009236">
    <property type="term" value="P:cobalamin biosynthetic process"/>
    <property type="evidence" value="ECO:0007669"/>
    <property type="project" value="UniProtKB-UniRule"/>
</dbReference>
<sequence>MLQEMLQQISPLDSAAMETARQHWDAIAKPLHSLGRLEDLVVQLAGITGTANLPPRKKAVLIFCADNGVVAEGVTQTTQAVTAAVTRNFTMGIASVNALSRVCGADVFPVDIGVAEELHCDGIISRKIAAGTRNFAHEPAMTREQAERAILTGIALVGEKVAAGYNLIITGEMGIGNTTTSSAVFSVLQQLPPEQVTGRGAGLSGAGLRHKVEVIAKAIALHQPDRNDVLDVLSKVGGLDICGMAGAFLGGAVYHVPVLIDGFISAVAANCAVRLVPLCRQYLFASHCSREPAGKLALEALGLRAYLDCDMCLGEGTGGVIGAKLFDFALAAYGEIAGFDAVGIAPYEKLQ</sequence>
<protein>
    <recommendedName>
        <fullName evidence="5 11">Nicotinate-nucleotide--dimethylbenzimidazole phosphoribosyltransferase</fullName>
        <shortName evidence="11">NN:DBI PRT</shortName>
        <ecNumber evidence="4 11">2.4.2.21</ecNumber>
    </recommendedName>
    <alternativeName>
        <fullName evidence="9 11">N(1)-alpha-phosphoribosyltransferase</fullName>
    </alternativeName>
</protein>
<dbReference type="Proteomes" id="UP000016662">
    <property type="component" value="Unassembled WGS sequence"/>
</dbReference>
<comment type="caution">
    <text evidence="12">The sequence shown here is derived from an EMBL/GenBank/DDBJ whole genome shotgun (WGS) entry which is preliminary data.</text>
</comment>
<dbReference type="RefSeq" id="WP_021681232.1">
    <property type="nucleotide sequence ID" value="NZ_KI260336.1"/>
</dbReference>
<dbReference type="CDD" id="cd02439">
    <property type="entry name" value="DMB-PRT_CobT"/>
    <property type="match status" value="1"/>
</dbReference>
<dbReference type="PANTHER" id="PTHR43463:SF1">
    <property type="entry name" value="NICOTINATE-NUCLEOTIDE--DIMETHYLBENZIMIDAZOLE PHOSPHORIBOSYLTRANSFERASE"/>
    <property type="match status" value="1"/>
</dbReference>
<dbReference type="AlphaFoldDB" id="U2LPF5"/>
<evidence type="ECO:0000313" key="12">
    <source>
        <dbReference type="EMBL" id="ERJ89013.1"/>
    </source>
</evidence>
<evidence type="ECO:0000256" key="2">
    <source>
        <dbReference type="ARBA" id="ARBA00005049"/>
    </source>
</evidence>
<dbReference type="InterPro" id="IPR036087">
    <property type="entry name" value="Nict_dMeBzImd_PRibTrfase_sf"/>
</dbReference>
<accession>U2LPF5</accession>
<dbReference type="InterPro" id="IPR017846">
    <property type="entry name" value="Nict_dMeBzImd_PRibTrfase_bact"/>
</dbReference>
<keyword evidence="13" id="KW-1185">Reference proteome</keyword>
<dbReference type="SUPFAM" id="SSF52733">
    <property type="entry name" value="Nicotinate mononucleotide:5,6-dimethylbenzimidazole phosphoribosyltransferase (CobT)"/>
    <property type="match status" value="1"/>
</dbReference>
<comment type="similarity">
    <text evidence="3 11">Belongs to the CobT family.</text>
</comment>
<dbReference type="eggNOG" id="COG2038">
    <property type="taxonomic scope" value="Bacteria"/>
</dbReference>
<evidence type="ECO:0000256" key="3">
    <source>
        <dbReference type="ARBA" id="ARBA00007110"/>
    </source>
</evidence>
<evidence type="ECO:0000256" key="5">
    <source>
        <dbReference type="ARBA" id="ARBA00015486"/>
    </source>
</evidence>
<evidence type="ECO:0000256" key="8">
    <source>
        <dbReference type="ARBA" id="ARBA00022679"/>
    </source>
</evidence>
<evidence type="ECO:0000256" key="9">
    <source>
        <dbReference type="ARBA" id="ARBA00030686"/>
    </source>
</evidence>
<evidence type="ECO:0000256" key="6">
    <source>
        <dbReference type="ARBA" id="ARBA00022573"/>
    </source>
</evidence>
<organism evidence="12 13">
    <name type="scientific">Ruminococcus callidus ATCC 27760</name>
    <dbReference type="NCBI Taxonomy" id="411473"/>
    <lineage>
        <taxon>Bacteria</taxon>
        <taxon>Bacillati</taxon>
        <taxon>Bacillota</taxon>
        <taxon>Clostridia</taxon>
        <taxon>Eubacteriales</taxon>
        <taxon>Oscillospiraceae</taxon>
        <taxon>Ruminococcus</taxon>
    </lineage>
</organism>